<reference evidence="10 11" key="1">
    <citation type="submission" date="2022-10" db="EMBL/GenBank/DDBJ databases">
        <title>High-quality genome sequences of two octocoral-associated bacteria, Endozoicomonas euniceicola EF212 and Endozoicomonas gorgoniicola PS125.</title>
        <authorList>
            <person name="Chiou Y.-J."/>
            <person name="Chen Y.-H."/>
        </authorList>
    </citation>
    <scope>NUCLEOTIDE SEQUENCE [LARGE SCALE GENOMIC DNA]</scope>
    <source>
        <strain evidence="10 11">PS125</strain>
    </source>
</reference>
<feature type="transmembrane region" description="Helical" evidence="8">
    <location>
        <begin position="84"/>
        <end position="102"/>
    </location>
</feature>
<evidence type="ECO:0000256" key="3">
    <source>
        <dbReference type="ARBA" id="ARBA00022670"/>
    </source>
</evidence>
<evidence type="ECO:0000256" key="2">
    <source>
        <dbReference type="ARBA" id="ARBA00009045"/>
    </source>
</evidence>
<evidence type="ECO:0000313" key="10">
    <source>
        <dbReference type="EMBL" id="MCW7553128.1"/>
    </source>
</evidence>
<evidence type="ECO:0000256" key="4">
    <source>
        <dbReference type="ARBA" id="ARBA00022692"/>
    </source>
</evidence>
<gene>
    <name evidence="10" type="primary">rrtA</name>
    <name evidence="10" type="ORF">NX722_10870</name>
</gene>
<comment type="subcellular location">
    <subcellularLocation>
        <location evidence="1">Membrane</location>
        <topology evidence="1">Multi-pass membrane protein</topology>
    </subcellularLocation>
</comment>
<dbReference type="EC" id="3.4.21.-" evidence="10"/>
<evidence type="ECO:0000256" key="5">
    <source>
        <dbReference type="ARBA" id="ARBA00022801"/>
    </source>
</evidence>
<dbReference type="PANTHER" id="PTHR43066">
    <property type="entry name" value="RHOMBOID-RELATED PROTEIN"/>
    <property type="match status" value="1"/>
</dbReference>
<evidence type="ECO:0000256" key="8">
    <source>
        <dbReference type="SAM" id="Phobius"/>
    </source>
</evidence>
<feature type="transmembrane region" description="Helical" evidence="8">
    <location>
        <begin position="149"/>
        <end position="168"/>
    </location>
</feature>
<evidence type="ECO:0000256" key="6">
    <source>
        <dbReference type="ARBA" id="ARBA00022989"/>
    </source>
</evidence>
<dbReference type="PANTHER" id="PTHR43066:SF1">
    <property type="entry name" value="RHOMBOID PROTEIN 2"/>
    <property type="match status" value="1"/>
</dbReference>
<keyword evidence="11" id="KW-1185">Reference proteome</keyword>
<keyword evidence="5 10" id="KW-0378">Hydrolase</keyword>
<keyword evidence="6 8" id="KW-1133">Transmembrane helix</keyword>
<name>A0ABT3MUS7_9GAMM</name>
<dbReference type="RefSeq" id="WP_262567990.1">
    <property type="nucleotide sequence ID" value="NZ_JAPFCC010000001.1"/>
</dbReference>
<organism evidence="10 11">
    <name type="scientific">Endozoicomonas gorgoniicola</name>
    <dbReference type="NCBI Taxonomy" id="1234144"/>
    <lineage>
        <taxon>Bacteria</taxon>
        <taxon>Pseudomonadati</taxon>
        <taxon>Pseudomonadota</taxon>
        <taxon>Gammaproteobacteria</taxon>
        <taxon>Oceanospirillales</taxon>
        <taxon>Endozoicomonadaceae</taxon>
        <taxon>Endozoicomonas</taxon>
    </lineage>
</organism>
<evidence type="ECO:0000256" key="7">
    <source>
        <dbReference type="ARBA" id="ARBA00023136"/>
    </source>
</evidence>
<proteinExistence type="inferred from homology"/>
<feature type="transmembrane region" description="Helical" evidence="8">
    <location>
        <begin position="32"/>
        <end position="50"/>
    </location>
</feature>
<comment type="caution">
    <text evidence="10">The sequence shown here is derived from an EMBL/GenBank/DDBJ whole genome shotgun (WGS) entry which is preliminary data.</text>
</comment>
<keyword evidence="4 8" id="KW-0812">Transmembrane</keyword>
<keyword evidence="7 8" id="KW-0472">Membrane</keyword>
<dbReference type="Gene3D" id="1.20.1540.10">
    <property type="entry name" value="Rhomboid-like"/>
    <property type="match status" value="1"/>
</dbReference>
<evidence type="ECO:0000259" key="9">
    <source>
        <dbReference type="Pfam" id="PF01694"/>
    </source>
</evidence>
<dbReference type="InterPro" id="IPR022764">
    <property type="entry name" value="Peptidase_S54_rhomboid_dom"/>
</dbReference>
<protein>
    <submittedName>
        <fullName evidence="10">Rhombosortase</fullName>
        <ecNumber evidence="10">3.4.21.-</ecNumber>
    </submittedName>
</protein>
<sequence length="179" mass="19774">MNEIFIELGKYQRLLIEQGEWWRLITAHFTHFNLNHLLSNLAGLMLIGLINRSFLLSKAGASAILFLCGWVSACLWFLDPSLQGYAGFSGVLHGLLILAIALQDEFSSFFKLGVVLLVTSKIVLEQQGVHISHLANIDYGRPVSVASHLYGALGGLALIAAQWGQKYLRQGRNLLGRKA</sequence>
<feature type="domain" description="Peptidase S54 rhomboid" evidence="9">
    <location>
        <begin position="19"/>
        <end position="160"/>
    </location>
</feature>
<evidence type="ECO:0000313" key="11">
    <source>
        <dbReference type="Proteomes" id="UP001209854"/>
    </source>
</evidence>
<keyword evidence="3" id="KW-0645">Protease</keyword>
<dbReference type="Proteomes" id="UP001209854">
    <property type="component" value="Unassembled WGS sequence"/>
</dbReference>
<comment type="similarity">
    <text evidence="2">Belongs to the peptidase S54 family.</text>
</comment>
<evidence type="ECO:0000256" key="1">
    <source>
        <dbReference type="ARBA" id="ARBA00004141"/>
    </source>
</evidence>
<dbReference type="NCBIfam" id="TIGR03902">
    <property type="entry name" value="rhom_GG_sort"/>
    <property type="match status" value="1"/>
</dbReference>
<feature type="transmembrane region" description="Helical" evidence="8">
    <location>
        <begin position="59"/>
        <end position="78"/>
    </location>
</feature>
<accession>A0ABT3MUS7</accession>
<dbReference type="GO" id="GO:0016787">
    <property type="term" value="F:hydrolase activity"/>
    <property type="evidence" value="ECO:0007669"/>
    <property type="project" value="UniProtKB-KW"/>
</dbReference>
<dbReference type="SUPFAM" id="SSF144091">
    <property type="entry name" value="Rhomboid-like"/>
    <property type="match status" value="1"/>
</dbReference>
<dbReference type="EMBL" id="JAPFCC010000001">
    <property type="protein sequence ID" value="MCW7553128.1"/>
    <property type="molecule type" value="Genomic_DNA"/>
</dbReference>
<dbReference type="InterPro" id="IPR035952">
    <property type="entry name" value="Rhomboid-like_sf"/>
</dbReference>
<dbReference type="InterPro" id="IPR023826">
    <property type="entry name" value="Rhom-like_SP_proteobac"/>
</dbReference>
<dbReference type="Pfam" id="PF01694">
    <property type="entry name" value="Rhomboid"/>
    <property type="match status" value="1"/>
</dbReference>